<dbReference type="HOGENOM" id="CLU_166655_0_0_5"/>
<organism evidence="1 2">
    <name type="scientific">Hyphomicrobium denitrificans (strain ATCC 51888 / DSM 1869 / NCIMB 11706 / TK 0415)</name>
    <dbReference type="NCBI Taxonomy" id="582899"/>
    <lineage>
        <taxon>Bacteria</taxon>
        <taxon>Pseudomonadati</taxon>
        <taxon>Pseudomonadota</taxon>
        <taxon>Alphaproteobacteria</taxon>
        <taxon>Hyphomicrobiales</taxon>
        <taxon>Hyphomicrobiaceae</taxon>
        <taxon>Hyphomicrobium</taxon>
    </lineage>
</organism>
<protein>
    <submittedName>
        <fullName evidence="1">Uncharacterized protein</fullName>
    </submittedName>
</protein>
<name>D8JW04_HYPDA</name>
<evidence type="ECO:0000313" key="1">
    <source>
        <dbReference type="EMBL" id="ADJ24883.1"/>
    </source>
</evidence>
<dbReference type="OrthoDB" id="1551028at2"/>
<dbReference type="STRING" id="582899.Hden_3088"/>
<dbReference type="EMBL" id="CP002083">
    <property type="protein sequence ID" value="ADJ24883.1"/>
    <property type="molecule type" value="Genomic_DNA"/>
</dbReference>
<evidence type="ECO:0000313" key="2">
    <source>
        <dbReference type="Proteomes" id="UP000002033"/>
    </source>
</evidence>
<keyword evidence="2" id="KW-1185">Reference proteome</keyword>
<dbReference type="KEGG" id="hdn:Hden_3088"/>
<sequence>MTQQESLGAGLRGPFDLAADTIEEELVENCPGAYALGFIDNLGRFSITFVGSDGSDLKSILKQRIGTASQFKFRHFAQPQQAFEKECEMFHQFMPVGNFLHPARPAGTDWTCPRCRR</sequence>
<reference evidence="2" key="1">
    <citation type="journal article" date="2011" name="J. Bacteriol.">
        <title>Genome sequences of eight morphologically diverse alphaproteobacteria.</title>
        <authorList>
            <consortium name="US DOE Joint Genome Institute"/>
            <person name="Brown P.J."/>
            <person name="Kysela D.T."/>
            <person name="Buechlein A."/>
            <person name="Hemmerich C."/>
            <person name="Brun Y.V."/>
        </authorList>
    </citation>
    <scope>NUCLEOTIDE SEQUENCE [LARGE SCALE GENOMIC DNA]</scope>
    <source>
        <strain evidence="2">ATCC 51888 / DSM 1869 / NCIB 11706 / TK 0415</strain>
    </source>
</reference>
<dbReference type="Proteomes" id="UP000002033">
    <property type="component" value="Chromosome"/>
</dbReference>
<accession>D8JW04</accession>
<gene>
    <name evidence="1" type="ordered locus">Hden_3088</name>
</gene>
<proteinExistence type="predicted"/>
<dbReference type="AlphaFoldDB" id="D8JW04"/>
<dbReference type="eggNOG" id="ENOG5033BWK">
    <property type="taxonomic scope" value="Bacteria"/>
</dbReference>